<evidence type="ECO:0000256" key="3">
    <source>
        <dbReference type="ARBA" id="ARBA00022630"/>
    </source>
</evidence>
<evidence type="ECO:0000259" key="6">
    <source>
        <dbReference type="Pfam" id="PF00441"/>
    </source>
</evidence>
<dbReference type="EMBL" id="PSZD01000022">
    <property type="protein sequence ID" value="PPJ23826.1"/>
    <property type="molecule type" value="Genomic_DNA"/>
</dbReference>
<feature type="domain" description="Acyl-CoA dehydrogenase/oxidase N-terminal" evidence="7">
    <location>
        <begin position="34"/>
        <end position="98"/>
    </location>
</feature>
<evidence type="ECO:0000256" key="1">
    <source>
        <dbReference type="ARBA" id="ARBA00001974"/>
    </source>
</evidence>
<dbReference type="InterPro" id="IPR013786">
    <property type="entry name" value="AcylCoA_DH/ox_N"/>
</dbReference>
<dbReference type="SUPFAM" id="SSF47203">
    <property type="entry name" value="Acyl-CoA dehydrogenase C-terminal domain-like"/>
    <property type="match status" value="1"/>
</dbReference>
<dbReference type="GO" id="GO:0050660">
    <property type="term" value="F:flavin adenine dinucleotide binding"/>
    <property type="evidence" value="ECO:0007669"/>
    <property type="project" value="InterPro"/>
</dbReference>
<protein>
    <submittedName>
        <fullName evidence="8">Acyl-CoA dehydrogenase</fullName>
    </submittedName>
</protein>
<comment type="cofactor">
    <cofactor evidence="1">
        <name>FAD</name>
        <dbReference type="ChEBI" id="CHEBI:57692"/>
    </cofactor>
</comment>
<dbReference type="RefSeq" id="WP_104364335.1">
    <property type="nucleotide sequence ID" value="NZ_JBITKZ010000008.1"/>
</dbReference>
<keyword evidence="9" id="KW-1185">Reference proteome</keyword>
<evidence type="ECO:0000256" key="2">
    <source>
        <dbReference type="ARBA" id="ARBA00009347"/>
    </source>
</evidence>
<accession>A0A2S5ZZA3</accession>
<dbReference type="Pfam" id="PF00441">
    <property type="entry name" value="Acyl-CoA_dh_1"/>
    <property type="match status" value="1"/>
</dbReference>
<evidence type="ECO:0000313" key="9">
    <source>
        <dbReference type="Proteomes" id="UP000238356"/>
    </source>
</evidence>
<dbReference type="Gene3D" id="1.10.540.10">
    <property type="entry name" value="Acyl-CoA dehydrogenase/oxidase, N-terminal domain"/>
    <property type="match status" value="1"/>
</dbReference>
<organism evidence="8 9">
    <name type="scientific">Nocardia nova</name>
    <dbReference type="NCBI Taxonomy" id="37330"/>
    <lineage>
        <taxon>Bacteria</taxon>
        <taxon>Bacillati</taxon>
        <taxon>Actinomycetota</taxon>
        <taxon>Actinomycetes</taxon>
        <taxon>Mycobacteriales</taxon>
        <taxon>Nocardiaceae</taxon>
        <taxon>Nocardia</taxon>
    </lineage>
</organism>
<dbReference type="InterPro" id="IPR037069">
    <property type="entry name" value="AcylCoA_DH/ox_N_sf"/>
</dbReference>
<evidence type="ECO:0000259" key="7">
    <source>
        <dbReference type="Pfam" id="PF02771"/>
    </source>
</evidence>
<name>A0A2S5ZZA3_9NOCA</name>
<comment type="similarity">
    <text evidence="2">Belongs to the acyl-CoA dehydrogenase family.</text>
</comment>
<dbReference type="GO" id="GO:0003995">
    <property type="term" value="F:acyl-CoA dehydrogenase activity"/>
    <property type="evidence" value="ECO:0007669"/>
    <property type="project" value="TreeGrafter"/>
</dbReference>
<dbReference type="InterPro" id="IPR009075">
    <property type="entry name" value="AcylCo_DH/oxidase_C"/>
</dbReference>
<reference evidence="8 9" key="1">
    <citation type="submission" date="2018-02" db="EMBL/GenBank/DDBJ databases">
        <title>8 Nocardia nova and 1 Nocardia cyriacigeorgica strain used for evolution to TMP-SMX.</title>
        <authorList>
            <person name="Mehta H."/>
            <person name="Weng J."/>
            <person name="Shamoo Y."/>
        </authorList>
    </citation>
    <scope>NUCLEOTIDE SEQUENCE [LARGE SCALE GENOMIC DNA]</scope>
    <source>
        <strain evidence="8 9">BAA2227</strain>
    </source>
</reference>
<keyword evidence="4" id="KW-0274">FAD</keyword>
<comment type="caution">
    <text evidence="8">The sequence shown here is derived from an EMBL/GenBank/DDBJ whole genome shotgun (WGS) entry which is preliminary data.</text>
</comment>
<gene>
    <name evidence="8" type="ORF">C5F51_27470</name>
</gene>
<dbReference type="InterPro" id="IPR009100">
    <property type="entry name" value="AcylCoA_DH/oxidase_NM_dom_sf"/>
</dbReference>
<sequence length="366" mass="38760">MNSTQPIDHELVAMFDSVFAAHPNRHTVPGACVEFDRDLWKVLDELGLTRLTGSESHGGSGADWYAASALLGAAAAAAVPNPVAEHDMLAGWLLETAGLPMTPGLRTACAISDSGSSAAVPWARHAEFVVALRHDGTNWVVADVPATSVDVRCGQNLANEPRDGVTIGIDAVTWSPVPSGTAETMLLRGALARVLQSCGAMERIADLCLAHVSSREQFGRSLAKFQAVQRLVSAIAAEAALARAAADAAVAHVERKGWDDDRTAFVVAVAKSCAGHASSTVVRNAHQIHGAIGTTFEHDLHRYTNPVLAWRADFGSVARWDRLLTDTVVDTGPDAAWALVTDGGAVRDLLRAIWPLSGARTHLREI</sequence>
<evidence type="ECO:0000256" key="4">
    <source>
        <dbReference type="ARBA" id="ARBA00022827"/>
    </source>
</evidence>
<dbReference type="PANTHER" id="PTHR43884">
    <property type="entry name" value="ACYL-COA DEHYDROGENASE"/>
    <property type="match status" value="1"/>
</dbReference>
<keyword evidence="3" id="KW-0285">Flavoprotein</keyword>
<evidence type="ECO:0000256" key="5">
    <source>
        <dbReference type="ARBA" id="ARBA00023002"/>
    </source>
</evidence>
<keyword evidence="5" id="KW-0560">Oxidoreductase</keyword>
<dbReference type="SUPFAM" id="SSF56645">
    <property type="entry name" value="Acyl-CoA dehydrogenase NM domain-like"/>
    <property type="match status" value="1"/>
</dbReference>
<dbReference type="InterPro" id="IPR036250">
    <property type="entry name" value="AcylCo_DH-like_C"/>
</dbReference>
<dbReference type="Proteomes" id="UP000238356">
    <property type="component" value="Unassembled WGS sequence"/>
</dbReference>
<dbReference type="Pfam" id="PF02771">
    <property type="entry name" value="Acyl-CoA_dh_N"/>
    <property type="match status" value="1"/>
</dbReference>
<evidence type="ECO:0000313" key="8">
    <source>
        <dbReference type="EMBL" id="PPJ23826.1"/>
    </source>
</evidence>
<feature type="domain" description="Acyl-CoA dehydrogenase/oxidase C-terminal" evidence="6">
    <location>
        <begin position="182"/>
        <end position="308"/>
    </location>
</feature>
<dbReference type="PANTHER" id="PTHR43884:SF20">
    <property type="entry name" value="ACYL-COA DEHYDROGENASE FADE28"/>
    <property type="match status" value="1"/>
</dbReference>
<dbReference type="Gene3D" id="1.20.140.10">
    <property type="entry name" value="Butyryl-CoA Dehydrogenase, subunit A, domain 3"/>
    <property type="match status" value="1"/>
</dbReference>
<dbReference type="AlphaFoldDB" id="A0A2S5ZZA3"/>
<proteinExistence type="inferred from homology"/>